<name>A0A183KSJ9_9TREM</name>
<accession>A0A183KSJ9</accession>
<dbReference type="AlphaFoldDB" id="A0A183KSJ9"/>
<sequence length="38" mass="4456">MLYEMSSQLFMNLHLFDSSLMAFANTLTNKSVEVWIKD</sequence>
<dbReference type="WBParaSite" id="SCUD_0001803901-mRNA-1">
    <property type="protein sequence ID" value="SCUD_0001803901-mRNA-1"/>
    <property type="gene ID" value="SCUD_0001803901"/>
</dbReference>
<protein>
    <submittedName>
        <fullName evidence="1">Uncharacterized protein</fullName>
    </submittedName>
</protein>
<evidence type="ECO:0000313" key="1">
    <source>
        <dbReference type="WBParaSite" id="SCUD_0001803901-mRNA-1"/>
    </source>
</evidence>
<reference evidence="1" key="1">
    <citation type="submission" date="2016-06" db="UniProtKB">
        <authorList>
            <consortium name="WormBaseParasite"/>
        </authorList>
    </citation>
    <scope>IDENTIFICATION</scope>
</reference>
<organism evidence="1">
    <name type="scientific">Schistosoma curassoni</name>
    <dbReference type="NCBI Taxonomy" id="6186"/>
    <lineage>
        <taxon>Eukaryota</taxon>
        <taxon>Metazoa</taxon>
        <taxon>Spiralia</taxon>
        <taxon>Lophotrochozoa</taxon>
        <taxon>Platyhelminthes</taxon>
        <taxon>Trematoda</taxon>
        <taxon>Digenea</taxon>
        <taxon>Strigeidida</taxon>
        <taxon>Schistosomatoidea</taxon>
        <taxon>Schistosomatidae</taxon>
        <taxon>Schistosoma</taxon>
    </lineage>
</organism>
<proteinExistence type="predicted"/>